<evidence type="ECO:0000313" key="9">
    <source>
        <dbReference type="RefSeq" id="XP_014674190.1"/>
    </source>
</evidence>
<evidence type="ECO:0000256" key="3">
    <source>
        <dbReference type="ARBA" id="ARBA00022775"/>
    </source>
</evidence>
<dbReference type="PANTHER" id="PTHR19957:SF411">
    <property type="entry name" value="LD23667P"/>
    <property type="match status" value="1"/>
</dbReference>
<keyword evidence="8" id="KW-1185">Reference proteome</keyword>
<dbReference type="InterPro" id="IPR000727">
    <property type="entry name" value="T_SNARE_dom"/>
</dbReference>
<evidence type="ECO:0000259" key="7">
    <source>
        <dbReference type="PROSITE" id="PS50192"/>
    </source>
</evidence>
<feature type="compositionally biased region" description="Basic and acidic residues" evidence="5">
    <location>
        <begin position="126"/>
        <end position="136"/>
    </location>
</feature>
<reference evidence="9" key="1">
    <citation type="submission" date="2025-08" db="UniProtKB">
        <authorList>
            <consortium name="RefSeq"/>
        </authorList>
    </citation>
    <scope>IDENTIFICATION</scope>
</reference>
<dbReference type="Pfam" id="PF05739">
    <property type="entry name" value="SNARE"/>
    <property type="match status" value="1"/>
</dbReference>
<evidence type="ECO:0000256" key="5">
    <source>
        <dbReference type="SAM" id="MobiDB-lite"/>
    </source>
</evidence>
<keyword evidence="6" id="KW-0812">Transmembrane</keyword>
<keyword evidence="6" id="KW-1133">Transmembrane helix</keyword>
<keyword evidence="3" id="KW-0813">Transport</keyword>
<dbReference type="PROSITE" id="PS00914">
    <property type="entry name" value="SYNTAXIN"/>
    <property type="match status" value="1"/>
</dbReference>
<protein>
    <submittedName>
        <fullName evidence="9">Syntaxin-12-like isoform X2</fullName>
    </submittedName>
</protein>
<proteinExistence type="inferred from homology"/>
<dbReference type="InterPro" id="IPR045242">
    <property type="entry name" value="Syntaxin"/>
</dbReference>
<dbReference type="GeneID" id="106814389"/>
<feature type="compositionally biased region" description="Low complexity" evidence="5">
    <location>
        <begin position="86"/>
        <end position="98"/>
    </location>
</feature>
<evidence type="ECO:0000256" key="1">
    <source>
        <dbReference type="ARBA" id="ARBA00004211"/>
    </source>
</evidence>
<feature type="region of interest" description="Disordered" evidence="5">
    <location>
        <begin position="120"/>
        <end position="153"/>
    </location>
</feature>
<evidence type="ECO:0000256" key="6">
    <source>
        <dbReference type="SAM" id="Phobius"/>
    </source>
</evidence>
<name>A0ABM1EPR9_PRICU</name>
<dbReference type="InterPro" id="IPR006011">
    <property type="entry name" value="Syntaxin_N"/>
</dbReference>
<keyword evidence="6" id="KW-0472">Membrane</keyword>
<dbReference type="Gene3D" id="1.20.58.70">
    <property type="match status" value="1"/>
</dbReference>
<dbReference type="RefSeq" id="XP_014674190.1">
    <property type="nucleotide sequence ID" value="XM_014818704.1"/>
</dbReference>
<dbReference type="PANTHER" id="PTHR19957">
    <property type="entry name" value="SYNTAXIN"/>
    <property type="match status" value="1"/>
</dbReference>
<accession>A0ABM1EPR9</accession>
<evidence type="ECO:0000256" key="4">
    <source>
        <dbReference type="RuleBase" id="RU003858"/>
    </source>
</evidence>
<evidence type="ECO:0000313" key="8">
    <source>
        <dbReference type="Proteomes" id="UP000695022"/>
    </source>
</evidence>
<dbReference type="InterPro" id="IPR010989">
    <property type="entry name" value="SNARE"/>
</dbReference>
<feature type="region of interest" description="Disordered" evidence="5">
    <location>
        <begin position="83"/>
        <end position="102"/>
    </location>
</feature>
<dbReference type="Gene3D" id="1.20.5.110">
    <property type="match status" value="1"/>
</dbReference>
<sequence>MSDTYYGGTYALSDQGSSQESAANFARLSQTVSSNIQKIQQNVSQIQRMVGQLGTSQETEMLWDKLGQIQHYTNHLAKDTSKNLKDLSSLGPSSSQSDQRIRKMQVERLTKDFSDALGSFQSTQRRVAERERESVARTRAQSSSKAGDFDNGTDHTLVSIPGPRAPQQMQAQIDDTDVELLQERENSIRQLENDIQDVNVIFKDLGMLVHEQGEIVDSIEANIEQGAIQVEEGTRQIRKAADYQISRRKKTVILAVFLVIIGVIIGLILWLVNR</sequence>
<comment type="similarity">
    <text evidence="2 4">Belongs to the syntaxin family.</text>
</comment>
<comment type="subcellular location">
    <subcellularLocation>
        <location evidence="1">Membrane</location>
        <topology evidence="1">Single-pass type IV membrane protein</topology>
    </subcellularLocation>
</comment>
<dbReference type="InterPro" id="IPR006012">
    <property type="entry name" value="Syntaxin/epimorphin_CS"/>
</dbReference>
<dbReference type="PROSITE" id="PS50192">
    <property type="entry name" value="T_SNARE"/>
    <property type="match status" value="1"/>
</dbReference>
<keyword evidence="3" id="KW-0532">Neurotransmitter transport</keyword>
<gene>
    <name evidence="9" type="primary">LOC106814389</name>
</gene>
<feature type="domain" description="T-SNARE coiled-coil homology" evidence="7">
    <location>
        <begin position="178"/>
        <end position="240"/>
    </location>
</feature>
<dbReference type="Proteomes" id="UP000695022">
    <property type="component" value="Unplaced"/>
</dbReference>
<dbReference type="SUPFAM" id="SSF47661">
    <property type="entry name" value="t-snare proteins"/>
    <property type="match status" value="1"/>
</dbReference>
<dbReference type="Pfam" id="PF14523">
    <property type="entry name" value="Syntaxin_2"/>
    <property type="match status" value="1"/>
</dbReference>
<dbReference type="SMART" id="SM00397">
    <property type="entry name" value="t_SNARE"/>
    <property type="match status" value="1"/>
</dbReference>
<dbReference type="SMART" id="SM00503">
    <property type="entry name" value="SynN"/>
    <property type="match status" value="1"/>
</dbReference>
<evidence type="ECO:0000256" key="2">
    <source>
        <dbReference type="ARBA" id="ARBA00009063"/>
    </source>
</evidence>
<organism evidence="8 9">
    <name type="scientific">Priapulus caudatus</name>
    <name type="common">Priapulid worm</name>
    <dbReference type="NCBI Taxonomy" id="37621"/>
    <lineage>
        <taxon>Eukaryota</taxon>
        <taxon>Metazoa</taxon>
        <taxon>Ecdysozoa</taxon>
        <taxon>Scalidophora</taxon>
        <taxon>Priapulida</taxon>
        <taxon>Priapulimorpha</taxon>
        <taxon>Priapulimorphida</taxon>
        <taxon>Priapulidae</taxon>
        <taxon>Priapulus</taxon>
    </lineage>
</organism>
<feature type="transmembrane region" description="Helical" evidence="6">
    <location>
        <begin position="252"/>
        <end position="272"/>
    </location>
</feature>